<accession>A0A165RH57</accession>
<evidence type="ECO:0008006" key="3">
    <source>
        <dbReference type="Google" id="ProtNLM"/>
    </source>
</evidence>
<dbReference type="Proteomes" id="UP000076630">
    <property type="component" value="Unassembled WGS sequence"/>
</dbReference>
<comment type="caution">
    <text evidence="1">The sequence shown here is derived from an EMBL/GenBank/DDBJ whole genome shotgun (WGS) entry which is preliminary data.</text>
</comment>
<dbReference type="AlphaFoldDB" id="A0A165RH57"/>
<reference evidence="1 2" key="1">
    <citation type="submission" date="2016-01" db="EMBL/GenBank/DDBJ databases">
        <title>Whole genome sequencing of Myroides marinus L41.</title>
        <authorList>
            <person name="Hong K.W."/>
        </authorList>
    </citation>
    <scope>NUCLEOTIDE SEQUENCE [LARGE SCALE GENOMIC DNA]</scope>
    <source>
        <strain evidence="1 2">L41</strain>
    </source>
</reference>
<name>A0A165RH57_9FLAO</name>
<dbReference type="EMBL" id="LQNU01000049">
    <property type="protein sequence ID" value="KZE82022.1"/>
    <property type="molecule type" value="Genomic_DNA"/>
</dbReference>
<dbReference type="RefSeq" id="WP_038984608.1">
    <property type="nucleotide sequence ID" value="NZ_JACAJS010000009.1"/>
</dbReference>
<proteinExistence type="predicted"/>
<organism evidence="1 2">
    <name type="scientific">Myroides marinus</name>
    <dbReference type="NCBI Taxonomy" id="703342"/>
    <lineage>
        <taxon>Bacteria</taxon>
        <taxon>Pseudomonadati</taxon>
        <taxon>Bacteroidota</taxon>
        <taxon>Flavobacteriia</taxon>
        <taxon>Flavobacteriales</taxon>
        <taxon>Flavobacteriaceae</taxon>
        <taxon>Myroides</taxon>
    </lineage>
</organism>
<evidence type="ECO:0000313" key="1">
    <source>
        <dbReference type="EMBL" id="KZE82022.1"/>
    </source>
</evidence>
<dbReference type="OrthoDB" id="1443544at2"/>
<evidence type="ECO:0000313" key="2">
    <source>
        <dbReference type="Proteomes" id="UP000076630"/>
    </source>
</evidence>
<keyword evidence="2" id="KW-1185">Reference proteome</keyword>
<protein>
    <recommendedName>
        <fullName evidence="3">DUF4304 domain-containing protein</fullName>
    </recommendedName>
</protein>
<gene>
    <name evidence="1" type="ORF">AV926_07790</name>
</gene>
<sequence>MIGKQTVLNMVNEIGQVYVQRGFISSQKGLVLKYKVPNNGFELLLKFHIIQSDVKQSMTIDCMLTVLSEELKEWRLKQYRSKDLATDTVFMANIQDVIPEQPKKFTWEINQKNEQEFKEHLKQLLSLYANPIYNFFTDRQLLIAHVVENGWRLNDYMQAKNFAYPIDFMSCFATKEENIQGFNNYLKREGLVGQAKRIYKEMSSPKYKGFITSDSSEDKVFQLAYLHKIPILI</sequence>